<reference evidence="3" key="1">
    <citation type="journal article" date="2019" name="Int. J. Syst. Evol. Microbiol.">
        <title>The Global Catalogue of Microorganisms (GCM) 10K type strain sequencing project: providing services to taxonomists for standard genome sequencing and annotation.</title>
        <authorList>
            <consortium name="The Broad Institute Genomics Platform"/>
            <consortium name="The Broad Institute Genome Sequencing Center for Infectious Disease"/>
            <person name="Wu L."/>
            <person name="Ma J."/>
        </authorList>
    </citation>
    <scope>NUCLEOTIDE SEQUENCE [LARGE SCALE GENOMIC DNA]</scope>
    <source>
        <strain evidence="3">CGMCC 4.7152</strain>
    </source>
</reference>
<keyword evidence="1" id="KW-0812">Transmembrane</keyword>
<evidence type="ECO:0000313" key="3">
    <source>
        <dbReference type="Proteomes" id="UP001595912"/>
    </source>
</evidence>
<organism evidence="2 3">
    <name type="scientific">Dactylosporangium cerinum</name>
    <dbReference type="NCBI Taxonomy" id="1434730"/>
    <lineage>
        <taxon>Bacteria</taxon>
        <taxon>Bacillati</taxon>
        <taxon>Actinomycetota</taxon>
        <taxon>Actinomycetes</taxon>
        <taxon>Micromonosporales</taxon>
        <taxon>Micromonosporaceae</taxon>
        <taxon>Dactylosporangium</taxon>
    </lineage>
</organism>
<feature type="transmembrane region" description="Helical" evidence="1">
    <location>
        <begin position="106"/>
        <end position="126"/>
    </location>
</feature>
<keyword evidence="1" id="KW-1133">Transmembrane helix</keyword>
<protein>
    <recommendedName>
        <fullName evidence="4">Integral membrane protein</fullName>
    </recommendedName>
</protein>
<accession>A0ABV9W800</accession>
<evidence type="ECO:0000256" key="1">
    <source>
        <dbReference type="SAM" id="Phobius"/>
    </source>
</evidence>
<comment type="caution">
    <text evidence="2">The sequence shown here is derived from an EMBL/GenBank/DDBJ whole genome shotgun (WGS) entry which is preliminary data.</text>
</comment>
<dbReference type="RefSeq" id="WP_380123631.1">
    <property type="nucleotide sequence ID" value="NZ_JBHSIU010000054.1"/>
</dbReference>
<evidence type="ECO:0008006" key="4">
    <source>
        <dbReference type="Google" id="ProtNLM"/>
    </source>
</evidence>
<evidence type="ECO:0000313" key="2">
    <source>
        <dbReference type="EMBL" id="MFC5004100.1"/>
    </source>
</evidence>
<dbReference type="Proteomes" id="UP001595912">
    <property type="component" value="Unassembled WGS sequence"/>
</dbReference>
<keyword evidence="1" id="KW-0472">Membrane</keyword>
<feature type="transmembrane region" description="Helical" evidence="1">
    <location>
        <begin position="138"/>
        <end position="160"/>
    </location>
</feature>
<gene>
    <name evidence="2" type="ORF">ACFPIJ_40535</name>
</gene>
<keyword evidence="3" id="KW-1185">Reference proteome</keyword>
<name>A0ABV9W800_9ACTN</name>
<sequence length="176" mass="18297">MTSDATGFHARDGWFFRRELDGSVRLTAPDSLGAGAHQTVVLDPDTWASAVASVCAVGETSATFRTARNFHGDVLHADPSSPTDGASVPFSRVQPPTRTTPGAASALYLTGAAWIIGGLLLCAVLWPDGDDLGGGKGPALLVLTVCLFAATVSFASGAILHRMAMWQAAEVEAERD</sequence>
<proteinExistence type="predicted"/>
<dbReference type="EMBL" id="JBHSIU010000054">
    <property type="protein sequence ID" value="MFC5004100.1"/>
    <property type="molecule type" value="Genomic_DNA"/>
</dbReference>